<proteinExistence type="predicted"/>
<gene>
    <name evidence="1" type="ORF">B0T11DRAFT_103314</name>
</gene>
<protein>
    <submittedName>
        <fullName evidence="1">Uncharacterized protein</fullName>
    </submittedName>
</protein>
<name>A0A8K0X180_9PEZI</name>
<reference evidence="1" key="1">
    <citation type="journal article" date="2021" name="Nat. Commun.">
        <title>Genetic determinants of endophytism in the Arabidopsis root mycobiome.</title>
        <authorList>
            <person name="Mesny F."/>
            <person name="Miyauchi S."/>
            <person name="Thiergart T."/>
            <person name="Pickel B."/>
            <person name="Atanasova L."/>
            <person name="Karlsson M."/>
            <person name="Huettel B."/>
            <person name="Barry K.W."/>
            <person name="Haridas S."/>
            <person name="Chen C."/>
            <person name="Bauer D."/>
            <person name="Andreopoulos W."/>
            <person name="Pangilinan J."/>
            <person name="LaButti K."/>
            <person name="Riley R."/>
            <person name="Lipzen A."/>
            <person name="Clum A."/>
            <person name="Drula E."/>
            <person name="Henrissat B."/>
            <person name="Kohler A."/>
            <person name="Grigoriev I.V."/>
            <person name="Martin F.M."/>
            <person name="Hacquard S."/>
        </authorList>
    </citation>
    <scope>NUCLEOTIDE SEQUENCE</scope>
    <source>
        <strain evidence="1">MPI-CAGE-AT-0016</strain>
    </source>
</reference>
<evidence type="ECO:0000313" key="1">
    <source>
        <dbReference type="EMBL" id="KAH7358399.1"/>
    </source>
</evidence>
<keyword evidence="2" id="KW-1185">Reference proteome</keyword>
<organism evidence="1 2">
    <name type="scientific">Plectosphaerella cucumerina</name>
    <dbReference type="NCBI Taxonomy" id="40658"/>
    <lineage>
        <taxon>Eukaryota</taxon>
        <taxon>Fungi</taxon>
        <taxon>Dikarya</taxon>
        <taxon>Ascomycota</taxon>
        <taxon>Pezizomycotina</taxon>
        <taxon>Sordariomycetes</taxon>
        <taxon>Hypocreomycetidae</taxon>
        <taxon>Glomerellales</taxon>
        <taxon>Plectosphaerellaceae</taxon>
        <taxon>Plectosphaerella</taxon>
    </lineage>
</organism>
<sequence length="247" mass="27530">MTMASEHQLEHTPTPSQVNPNRYCGGYAFAHPHFLPPSAMSEPEIGLPRESSPFEVREASHLAHIGLGIGSNYLEHSLSLAEATGSLRVATESGRFDATTRPRFSAAAHDLLAVAEHIECRRRLSNYRIGNVVMVANVPDDATEVLTMRLKAALRETLLNDGRSQTIYAISSAEALAYYAFETIARRAIDLKRPDLTWSLLDYGPYDMVGAWLSRRGNVLMCLKTVSRGLVDRYTRRMTLLEEPQLE</sequence>
<dbReference type="EMBL" id="JAGPXD010000004">
    <property type="protein sequence ID" value="KAH7358399.1"/>
    <property type="molecule type" value="Genomic_DNA"/>
</dbReference>
<dbReference type="AlphaFoldDB" id="A0A8K0X180"/>
<comment type="caution">
    <text evidence="1">The sequence shown here is derived from an EMBL/GenBank/DDBJ whole genome shotgun (WGS) entry which is preliminary data.</text>
</comment>
<dbReference type="Proteomes" id="UP000813385">
    <property type="component" value="Unassembled WGS sequence"/>
</dbReference>
<evidence type="ECO:0000313" key="2">
    <source>
        <dbReference type="Proteomes" id="UP000813385"/>
    </source>
</evidence>
<accession>A0A8K0X180</accession>